<evidence type="ECO:0000313" key="3">
    <source>
        <dbReference type="Proteomes" id="UP000241462"/>
    </source>
</evidence>
<feature type="chain" id="PRO_5015622996" description="Secreted protein" evidence="1">
    <location>
        <begin position="28"/>
        <end position="228"/>
    </location>
</feature>
<dbReference type="EMBL" id="KZ678393">
    <property type="protein sequence ID" value="PSR97255.1"/>
    <property type="molecule type" value="Genomic_DNA"/>
</dbReference>
<sequence length="228" mass="25119">MWRWFGMGAWGFSFLFLLRLLPFLAVACLVCSYPFEMERHGAFCCLPVGSAPDAAFPRRRARRLGGSMEPVSLTEPRSMLQCLQRPRFTATCQACHSLCEKRPSFVAGYLPHVWSLYYSGTLLASEPYGPPEGLDPISATLPRSTSSTEPCSCSRLRGIHSSGKFASASANLHASYITFRVSHLISAESPFRNHISQRPTRTFTHLAVWSPCQSLGAIGDNALEPVAS</sequence>
<proteinExistence type="predicted"/>
<name>A0A2T3AGE1_9PEZI</name>
<keyword evidence="3" id="KW-1185">Reference proteome</keyword>
<dbReference type="Proteomes" id="UP000241462">
    <property type="component" value="Unassembled WGS sequence"/>
</dbReference>
<evidence type="ECO:0000256" key="1">
    <source>
        <dbReference type="SAM" id="SignalP"/>
    </source>
</evidence>
<evidence type="ECO:0008006" key="4">
    <source>
        <dbReference type="Google" id="ProtNLM"/>
    </source>
</evidence>
<reference evidence="2 3" key="1">
    <citation type="journal article" date="2018" name="Mycol. Prog.">
        <title>Coniella lustricola, a new species from submerged detritus.</title>
        <authorList>
            <person name="Raudabaugh D.B."/>
            <person name="Iturriaga T."/>
            <person name="Carver A."/>
            <person name="Mondo S."/>
            <person name="Pangilinan J."/>
            <person name="Lipzen A."/>
            <person name="He G."/>
            <person name="Amirebrahimi M."/>
            <person name="Grigoriev I.V."/>
            <person name="Miller A.N."/>
        </authorList>
    </citation>
    <scope>NUCLEOTIDE SEQUENCE [LARGE SCALE GENOMIC DNA]</scope>
    <source>
        <strain evidence="2 3">B22-T-1</strain>
    </source>
</reference>
<keyword evidence="1" id="KW-0732">Signal</keyword>
<evidence type="ECO:0000313" key="2">
    <source>
        <dbReference type="EMBL" id="PSR97255.1"/>
    </source>
</evidence>
<protein>
    <recommendedName>
        <fullName evidence="4">Secreted protein</fullName>
    </recommendedName>
</protein>
<dbReference type="AlphaFoldDB" id="A0A2T3AGE1"/>
<organism evidence="2 3">
    <name type="scientific">Coniella lustricola</name>
    <dbReference type="NCBI Taxonomy" id="2025994"/>
    <lineage>
        <taxon>Eukaryota</taxon>
        <taxon>Fungi</taxon>
        <taxon>Dikarya</taxon>
        <taxon>Ascomycota</taxon>
        <taxon>Pezizomycotina</taxon>
        <taxon>Sordariomycetes</taxon>
        <taxon>Sordariomycetidae</taxon>
        <taxon>Diaporthales</taxon>
        <taxon>Schizoparmaceae</taxon>
        <taxon>Coniella</taxon>
    </lineage>
</organism>
<dbReference type="InParanoid" id="A0A2T3AGE1"/>
<accession>A0A2T3AGE1</accession>
<feature type="signal peptide" evidence="1">
    <location>
        <begin position="1"/>
        <end position="27"/>
    </location>
</feature>
<gene>
    <name evidence="2" type="ORF">BD289DRAFT_113446</name>
</gene>